<proteinExistence type="predicted"/>
<sequence>MKFDEKGFYFKDKFILWDEIETISTYKIDRLVVDDIILELTTENFIYSFSEELENWRNFAEFISIKFELEDFYIWFERVMKPAFKENRALLFDRNSIR</sequence>
<evidence type="ECO:0000313" key="2">
    <source>
        <dbReference type="Proteomes" id="UP001549146"/>
    </source>
</evidence>
<accession>A0ABV2LQG8</accession>
<protein>
    <submittedName>
        <fullName evidence="1">Uncharacterized protein</fullName>
    </submittedName>
</protein>
<dbReference type="RefSeq" id="WP_354506324.1">
    <property type="nucleotide sequence ID" value="NZ_JBEPMO010000001.1"/>
</dbReference>
<name>A0ABV2LQG8_9FLAO</name>
<dbReference type="EMBL" id="JBEPMO010000001">
    <property type="protein sequence ID" value="MET3730808.1"/>
    <property type="molecule type" value="Genomic_DNA"/>
</dbReference>
<evidence type="ECO:0000313" key="1">
    <source>
        <dbReference type="EMBL" id="MET3730808.1"/>
    </source>
</evidence>
<reference evidence="1 2" key="1">
    <citation type="submission" date="2024-06" db="EMBL/GenBank/DDBJ databases">
        <title>Genomic Encyclopedia of Type Strains, Phase IV (KMG-IV): sequencing the most valuable type-strain genomes for metagenomic binning, comparative biology and taxonomic classification.</title>
        <authorList>
            <person name="Goeker M."/>
        </authorList>
    </citation>
    <scope>NUCLEOTIDE SEQUENCE [LARGE SCALE GENOMIC DNA]</scope>
    <source>
        <strain evidence="1 2">DSM 29388</strain>
    </source>
</reference>
<keyword evidence="2" id="KW-1185">Reference proteome</keyword>
<comment type="caution">
    <text evidence="1">The sequence shown here is derived from an EMBL/GenBank/DDBJ whole genome shotgun (WGS) entry which is preliminary data.</text>
</comment>
<organism evidence="1 2">
    <name type="scientific">Moheibacter stercoris</name>
    <dbReference type="NCBI Taxonomy" id="1628251"/>
    <lineage>
        <taxon>Bacteria</taxon>
        <taxon>Pseudomonadati</taxon>
        <taxon>Bacteroidota</taxon>
        <taxon>Flavobacteriia</taxon>
        <taxon>Flavobacteriales</taxon>
        <taxon>Weeksellaceae</taxon>
        <taxon>Moheibacter</taxon>
    </lineage>
</organism>
<gene>
    <name evidence="1" type="ORF">ABID46_000360</name>
</gene>
<dbReference type="Proteomes" id="UP001549146">
    <property type="component" value="Unassembled WGS sequence"/>
</dbReference>